<dbReference type="GO" id="GO:0000015">
    <property type="term" value="C:phosphopyruvate hydratase complex"/>
    <property type="evidence" value="ECO:0007669"/>
    <property type="project" value="InterPro"/>
</dbReference>
<protein>
    <recommendedName>
        <fullName evidence="4">Enolase</fullName>
        <ecNumber evidence="3">4.2.1.11</ecNumber>
    </recommendedName>
</protein>
<keyword evidence="6" id="KW-0324">Glycolysis</keyword>
<evidence type="ECO:0000256" key="2">
    <source>
        <dbReference type="ARBA" id="ARBA00009604"/>
    </source>
</evidence>
<dbReference type="STRING" id="1802338.A2541_01270"/>
<keyword evidence="7" id="KW-0456">Lyase</keyword>
<dbReference type="PRINTS" id="PR00148">
    <property type="entry name" value="ENOLASE"/>
</dbReference>
<evidence type="ECO:0000313" key="9">
    <source>
        <dbReference type="EMBL" id="OHA46794.1"/>
    </source>
</evidence>
<dbReference type="Proteomes" id="UP000176965">
    <property type="component" value="Unassembled WGS sequence"/>
</dbReference>
<evidence type="ECO:0000256" key="6">
    <source>
        <dbReference type="ARBA" id="ARBA00023152"/>
    </source>
</evidence>
<dbReference type="GO" id="GO:0000287">
    <property type="term" value="F:magnesium ion binding"/>
    <property type="evidence" value="ECO:0007669"/>
    <property type="project" value="InterPro"/>
</dbReference>
<dbReference type="Gene3D" id="3.20.20.120">
    <property type="entry name" value="Enolase-like C-terminal domain"/>
    <property type="match status" value="1"/>
</dbReference>
<sequence length="394" mass="44178">MQNINHKIYTRNVLMSTGEFTQEAVIENGQNKIYESAPQGLTLGQNEASLLAIDKGNDISFLNTKEILNLSQAEFDVLISSKLISQLTTSLSLAFLKYSSSSNGFTDDKLYEYIASSNKTNISFPYGIFNILNGGMHAGSRLEFCEFMIIPKASSINENIRIASEVYLDLRRILENDLGIEHTLVGREGGFAPNISDVEYAILLIKKAINVRNTNKCDIAIDIAANNLSRRIGEDNSSFEYLIKGKGYSSQEFVVYLESLLKKFPEITYLEDPFHEEDIGAWKELKTKIGDRVLIVGDDLIVTNIKYLEKYKDSINACILKINQVGTFTDLIKAYHFCIKNNIKTIISQRSGETDSDIISHVAVGLGSNYIKAGAPARERIIKYNSLLRIYDNK</sequence>
<evidence type="ECO:0000256" key="4">
    <source>
        <dbReference type="ARBA" id="ARBA00017068"/>
    </source>
</evidence>
<feature type="domain" description="Enolase C-terminal TIM barrel" evidence="8">
    <location>
        <begin position="121"/>
        <end position="394"/>
    </location>
</feature>
<reference evidence="9 10" key="1">
    <citation type="journal article" date="2016" name="Nat. Commun.">
        <title>Thousands of microbial genomes shed light on interconnected biogeochemical processes in an aquifer system.</title>
        <authorList>
            <person name="Anantharaman K."/>
            <person name="Brown C.T."/>
            <person name="Hug L.A."/>
            <person name="Sharon I."/>
            <person name="Castelle C.J."/>
            <person name="Probst A.J."/>
            <person name="Thomas B.C."/>
            <person name="Singh A."/>
            <person name="Wilkins M.J."/>
            <person name="Karaoz U."/>
            <person name="Brodie E.L."/>
            <person name="Williams K.H."/>
            <person name="Hubbard S.S."/>
            <person name="Banfield J.F."/>
        </authorList>
    </citation>
    <scope>NUCLEOTIDE SEQUENCE [LARGE SCALE GENOMIC DNA]</scope>
</reference>
<evidence type="ECO:0000256" key="5">
    <source>
        <dbReference type="ARBA" id="ARBA00022525"/>
    </source>
</evidence>
<evidence type="ECO:0000313" key="10">
    <source>
        <dbReference type="Proteomes" id="UP000176965"/>
    </source>
</evidence>
<organism evidence="9 10">
    <name type="scientific">Candidatus Taylorbacteria bacterium RIFOXYD2_FULL_36_9</name>
    <dbReference type="NCBI Taxonomy" id="1802338"/>
    <lineage>
        <taxon>Bacteria</taxon>
        <taxon>Candidatus Tayloriibacteriota</taxon>
    </lineage>
</organism>
<dbReference type="AlphaFoldDB" id="A0A1G2PEM6"/>
<keyword evidence="5" id="KW-0964">Secreted</keyword>
<dbReference type="GO" id="GO:0004634">
    <property type="term" value="F:phosphopyruvate hydratase activity"/>
    <property type="evidence" value="ECO:0007669"/>
    <property type="project" value="UniProtKB-EC"/>
</dbReference>
<comment type="similarity">
    <text evidence="2">Belongs to the enolase family.</text>
</comment>
<dbReference type="GO" id="GO:0006096">
    <property type="term" value="P:glycolytic process"/>
    <property type="evidence" value="ECO:0007669"/>
    <property type="project" value="UniProtKB-UniPathway"/>
</dbReference>
<dbReference type="PANTHER" id="PTHR11902">
    <property type="entry name" value="ENOLASE"/>
    <property type="match status" value="1"/>
</dbReference>
<dbReference type="SUPFAM" id="SSF51604">
    <property type="entry name" value="Enolase C-terminal domain-like"/>
    <property type="match status" value="1"/>
</dbReference>
<dbReference type="InterPro" id="IPR036849">
    <property type="entry name" value="Enolase-like_C_sf"/>
</dbReference>
<dbReference type="EMBL" id="MHSQ01000027">
    <property type="protein sequence ID" value="OHA46794.1"/>
    <property type="molecule type" value="Genomic_DNA"/>
</dbReference>
<accession>A0A1G2PEM6</accession>
<comment type="pathway">
    <text evidence="1">Carbohydrate degradation; glycolysis; pyruvate from D-glyceraldehyde 3-phosphate: step 4/5.</text>
</comment>
<dbReference type="SMART" id="SM01192">
    <property type="entry name" value="Enolase_C"/>
    <property type="match status" value="1"/>
</dbReference>
<dbReference type="PANTHER" id="PTHR11902:SF1">
    <property type="entry name" value="ENOLASE"/>
    <property type="match status" value="1"/>
</dbReference>
<evidence type="ECO:0000259" key="8">
    <source>
        <dbReference type="SMART" id="SM01192"/>
    </source>
</evidence>
<name>A0A1G2PEM6_9BACT</name>
<evidence type="ECO:0000256" key="3">
    <source>
        <dbReference type="ARBA" id="ARBA00012058"/>
    </source>
</evidence>
<dbReference type="EC" id="4.2.1.11" evidence="3"/>
<evidence type="ECO:0000256" key="1">
    <source>
        <dbReference type="ARBA" id="ARBA00005031"/>
    </source>
</evidence>
<proteinExistence type="inferred from homology"/>
<dbReference type="InterPro" id="IPR020810">
    <property type="entry name" value="Enolase_C"/>
</dbReference>
<gene>
    <name evidence="9" type="ORF">A2541_01270</name>
</gene>
<dbReference type="UniPathway" id="UPA00109">
    <property type="reaction ID" value="UER00187"/>
</dbReference>
<evidence type="ECO:0000256" key="7">
    <source>
        <dbReference type="ARBA" id="ARBA00023239"/>
    </source>
</evidence>
<dbReference type="Pfam" id="PF00113">
    <property type="entry name" value="Enolase_C"/>
    <property type="match status" value="1"/>
</dbReference>
<dbReference type="InterPro" id="IPR000941">
    <property type="entry name" value="Enolase"/>
</dbReference>
<comment type="caution">
    <text evidence="9">The sequence shown here is derived from an EMBL/GenBank/DDBJ whole genome shotgun (WGS) entry which is preliminary data.</text>
</comment>